<dbReference type="Proteomes" id="UP001153076">
    <property type="component" value="Unassembled WGS sequence"/>
</dbReference>
<dbReference type="EMBL" id="JAKOGI010002057">
    <property type="protein sequence ID" value="KAJ8423093.1"/>
    <property type="molecule type" value="Genomic_DNA"/>
</dbReference>
<reference evidence="1" key="1">
    <citation type="submission" date="2022-04" db="EMBL/GenBank/DDBJ databases">
        <title>Carnegiea gigantea Genome sequencing and assembly v2.</title>
        <authorList>
            <person name="Copetti D."/>
            <person name="Sanderson M.J."/>
            <person name="Burquez A."/>
            <person name="Wojciechowski M.F."/>
        </authorList>
    </citation>
    <scope>NUCLEOTIDE SEQUENCE</scope>
    <source>
        <strain evidence="1">SGP5-SGP5p</strain>
        <tissue evidence="1">Aerial part</tissue>
    </source>
</reference>
<protein>
    <submittedName>
        <fullName evidence="1">Uncharacterized protein</fullName>
    </submittedName>
</protein>
<keyword evidence="2" id="KW-1185">Reference proteome</keyword>
<gene>
    <name evidence="1" type="ORF">Cgig2_018427</name>
</gene>
<comment type="caution">
    <text evidence="1">The sequence shown here is derived from an EMBL/GenBank/DDBJ whole genome shotgun (WGS) entry which is preliminary data.</text>
</comment>
<accession>A0A9Q1JL40</accession>
<organism evidence="1 2">
    <name type="scientific">Carnegiea gigantea</name>
    <dbReference type="NCBI Taxonomy" id="171969"/>
    <lineage>
        <taxon>Eukaryota</taxon>
        <taxon>Viridiplantae</taxon>
        <taxon>Streptophyta</taxon>
        <taxon>Embryophyta</taxon>
        <taxon>Tracheophyta</taxon>
        <taxon>Spermatophyta</taxon>
        <taxon>Magnoliopsida</taxon>
        <taxon>eudicotyledons</taxon>
        <taxon>Gunneridae</taxon>
        <taxon>Pentapetalae</taxon>
        <taxon>Caryophyllales</taxon>
        <taxon>Cactineae</taxon>
        <taxon>Cactaceae</taxon>
        <taxon>Cactoideae</taxon>
        <taxon>Echinocereeae</taxon>
        <taxon>Carnegiea</taxon>
    </lineage>
</organism>
<evidence type="ECO:0000313" key="2">
    <source>
        <dbReference type="Proteomes" id="UP001153076"/>
    </source>
</evidence>
<proteinExistence type="predicted"/>
<dbReference type="AlphaFoldDB" id="A0A9Q1JL40"/>
<sequence length="164" mass="17487">MCDLEGPTTCQVIGLHWSIDVFKGARHVENGGVICLLPLQTWKINRNVNGNRAAKIIDMLGISGAGLLNEDLYLALGGNLVKGDASSSVRLASEDLVSQVLTTVGELKAGSDNDGRAIFKTSTAKDSRKKGFTKIGFMKALNTLGHDPAVVGGVPHKWLDWSKS</sequence>
<name>A0A9Q1JL40_9CARY</name>
<evidence type="ECO:0000313" key="1">
    <source>
        <dbReference type="EMBL" id="KAJ8423093.1"/>
    </source>
</evidence>